<evidence type="ECO:0008006" key="3">
    <source>
        <dbReference type="Google" id="ProtNLM"/>
    </source>
</evidence>
<dbReference type="KEGG" id="xba:C7S18_03815"/>
<accession>A0A2P1PNE2</accession>
<organism evidence="1 2">
    <name type="scientific">Ahniella affigens</name>
    <dbReference type="NCBI Taxonomy" id="2021234"/>
    <lineage>
        <taxon>Bacteria</taxon>
        <taxon>Pseudomonadati</taxon>
        <taxon>Pseudomonadota</taxon>
        <taxon>Gammaproteobacteria</taxon>
        <taxon>Lysobacterales</taxon>
        <taxon>Rhodanobacteraceae</taxon>
        <taxon>Ahniella</taxon>
    </lineage>
</organism>
<protein>
    <recommendedName>
        <fullName evidence="3">Glycosyltransferase subfamily 4-like N-terminal domain-containing protein</fullName>
    </recommendedName>
</protein>
<dbReference type="Gene3D" id="3.40.50.2000">
    <property type="entry name" value="Glycogen Phosphorylase B"/>
    <property type="match status" value="2"/>
</dbReference>
<sequence length="397" mass="43816">MDYLMRVLFVTHRFPGGAYRGDQMRALAQIKALSKQHDIHVLCYERPPADDPAWAQLRPFCASLTALARPRWRMLWQAGVALFGARPLQVAMFDSKRLNEAAERLITAHRIELMHVQLVRLAGVLDVPRSVPVVLDFVDALSRNMASRSEQEPWYRRWLFQLEARRLLAIERDALAKSDGAVISAAADAREIAQSGSLAIAANGVDIDTFLLAPTATRRDGLIFHGNWAYFPNQHGLRWLLDQVMPTIWATHPDLSLKLAGANSEAIPSWARRPGVQILGRVPCVATVLKQAQVAVAPLQTGSGQSLKILESMAAGTPTVTTSRAGSAVDAEPGRDFLVADSAQAFAQHILDLLANPVRSQELASAGCRRIGERYAWARSHDILATVWDRARRHAKG</sequence>
<dbReference type="GO" id="GO:0016757">
    <property type="term" value="F:glycosyltransferase activity"/>
    <property type="evidence" value="ECO:0007669"/>
    <property type="project" value="TreeGrafter"/>
</dbReference>
<evidence type="ECO:0000313" key="2">
    <source>
        <dbReference type="Proteomes" id="UP000241074"/>
    </source>
</evidence>
<dbReference type="AlphaFoldDB" id="A0A2P1PNE2"/>
<dbReference type="SUPFAM" id="SSF53756">
    <property type="entry name" value="UDP-Glycosyltransferase/glycogen phosphorylase"/>
    <property type="match status" value="1"/>
</dbReference>
<reference evidence="1 2" key="2">
    <citation type="submission" date="2018-03" db="EMBL/GenBank/DDBJ databases">
        <authorList>
            <person name="Keele B.F."/>
        </authorList>
    </citation>
    <scope>NUCLEOTIDE SEQUENCE [LARGE SCALE GENOMIC DNA]</scope>
    <source>
        <strain evidence="1 2">D13</strain>
    </source>
</reference>
<keyword evidence="2" id="KW-1185">Reference proteome</keyword>
<reference evidence="1 2" key="1">
    <citation type="submission" date="2018-03" db="EMBL/GenBank/DDBJ databases">
        <title>Ahniella affigens gen. nov., sp. nov., a gammaproteobacterium isolated from sandy soil near a stream.</title>
        <authorList>
            <person name="Ko Y."/>
            <person name="Kim J.-H."/>
        </authorList>
    </citation>
    <scope>NUCLEOTIDE SEQUENCE [LARGE SCALE GENOMIC DNA]</scope>
    <source>
        <strain evidence="1 2">D13</strain>
    </source>
</reference>
<dbReference type="PANTHER" id="PTHR12526:SF600">
    <property type="entry name" value="GLYCOSYL TRANSFERASE GROUP 1"/>
    <property type="match status" value="1"/>
</dbReference>
<dbReference type="CDD" id="cd03801">
    <property type="entry name" value="GT4_PimA-like"/>
    <property type="match status" value="1"/>
</dbReference>
<name>A0A2P1PNE2_9GAMM</name>
<gene>
    <name evidence="1" type="ORF">C7S18_03815</name>
</gene>
<dbReference type="EMBL" id="CP027860">
    <property type="protein sequence ID" value="AVP96370.1"/>
    <property type="molecule type" value="Genomic_DNA"/>
</dbReference>
<dbReference type="RefSeq" id="WP_106890299.1">
    <property type="nucleotide sequence ID" value="NZ_CP027860.1"/>
</dbReference>
<proteinExistence type="predicted"/>
<dbReference type="OrthoDB" id="9807209at2"/>
<dbReference type="PANTHER" id="PTHR12526">
    <property type="entry name" value="GLYCOSYLTRANSFERASE"/>
    <property type="match status" value="1"/>
</dbReference>
<dbReference type="Pfam" id="PF13692">
    <property type="entry name" value="Glyco_trans_1_4"/>
    <property type="match status" value="1"/>
</dbReference>
<dbReference type="Proteomes" id="UP000241074">
    <property type="component" value="Chromosome"/>
</dbReference>
<evidence type="ECO:0000313" key="1">
    <source>
        <dbReference type="EMBL" id="AVP96370.1"/>
    </source>
</evidence>